<comment type="similarity">
    <text evidence="6">Belongs to the ABC-4 integral membrane protein family.</text>
</comment>
<evidence type="ECO:0000256" key="2">
    <source>
        <dbReference type="ARBA" id="ARBA00022475"/>
    </source>
</evidence>
<feature type="transmembrane region" description="Helical" evidence="7">
    <location>
        <begin position="362"/>
        <end position="386"/>
    </location>
</feature>
<dbReference type="Pfam" id="PF12704">
    <property type="entry name" value="MacB_PCD"/>
    <property type="match status" value="1"/>
</dbReference>
<dbReference type="InterPro" id="IPR050250">
    <property type="entry name" value="Macrolide_Exporter_MacB"/>
</dbReference>
<dbReference type="PANTHER" id="PTHR30572:SF4">
    <property type="entry name" value="ABC TRANSPORTER PERMEASE YTRF"/>
    <property type="match status" value="1"/>
</dbReference>
<feature type="transmembrane region" description="Helical" evidence="7">
    <location>
        <begin position="327"/>
        <end position="356"/>
    </location>
</feature>
<feature type="domain" description="ABC3 transporter permease C-terminal" evidence="8">
    <location>
        <begin position="285"/>
        <end position="396"/>
    </location>
</feature>
<dbReference type="AlphaFoldDB" id="A0A2M7LVQ1"/>
<name>A0A2M7LVQ1_9BACT</name>
<gene>
    <name evidence="10" type="ORF">COZ39_03285</name>
</gene>
<evidence type="ECO:0000256" key="6">
    <source>
        <dbReference type="ARBA" id="ARBA00038076"/>
    </source>
</evidence>
<dbReference type="InterPro" id="IPR003838">
    <property type="entry name" value="ABC3_permease_C"/>
</dbReference>
<keyword evidence="4 7" id="KW-1133">Transmembrane helix</keyword>
<protein>
    <recommendedName>
        <fullName evidence="12">Multidrug ABC transporter substrate-binding protein</fullName>
    </recommendedName>
</protein>
<evidence type="ECO:0000256" key="5">
    <source>
        <dbReference type="ARBA" id="ARBA00023136"/>
    </source>
</evidence>
<evidence type="ECO:0000313" key="10">
    <source>
        <dbReference type="EMBL" id="PIX72156.1"/>
    </source>
</evidence>
<accession>A0A2M7LVQ1</accession>
<dbReference type="Proteomes" id="UP000229708">
    <property type="component" value="Unassembled WGS sequence"/>
</dbReference>
<dbReference type="GO" id="GO:0005886">
    <property type="term" value="C:plasma membrane"/>
    <property type="evidence" value="ECO:0007669"/>
    <property type="project" value="UniProtKB-SubCell"/>
</dbReference>
<keyword evidence="5 7" id="KW-0472">Membrane</keyword>
<sequence length="403" mass="44150">MAYFLFIVKSALKDLFKNKMRTFLTSLGILIGVASVVLLLAFGMGLKTYIKGQFDSLGTNLIFVLPRKVFSQGGGFSSSGGLGGGIRFDEKDYFSLKRIREAEFVVPAFTKSVKIEANGKTEYSTFYATNDEIFQARNLTIKYGSVITKTEVEKRNKVIVIGPKLAEKLFGSAEYALGNTVRIDSQAFKVIGVLEAKGGGGFGGPDFDTFAYASYKSAYSINPNKTFSTMLLKAKNEETIPILKARTIEVLKKRYKEDDFQVAESTEFINTISSIFSVLNMFLVAIGAISLIVGGVGIMNIMYVSVTERIKEIGIRRALGATRRDILFQFLAESVLLSLIGGFIGLLIATGLILLIRRFFPAAIDITSMLVAIGTSSFIGIFFGVFPARKAANLSPMDAIRYE</sequence>
<evidence type="ECO:0008006" key="12">
    <source>
        <dbReference type="Google" id="ProtNLM"/>
    </source>
</evidence>
<comment type="caution">
    <text evidence="10">The sequence shown here is derived from an EMBL/GenBank/DDBJ whole genome shotgun (WGS) entry which is preliminary data.</text>
</comment>
<feature type="domain" description="MacB-like periplasmic core" evidence="9">
    <location>
        <begin position="22"/>
        <end position="246"/>
    </location>
</feature>
<evidence type="ECO:0000259" key="8">
    <source>
        <dbReference type="Pfam" id="PF02687"/>
    </source>
</evidence>
<dbReference type="PANTHER" id="PTHR30572">
    <property type="entry name" value="MEMBRANE COMPONENT OF TRANSPORTER-RELATED"/>
    <property type="match status" value="1"/>
</dbReference>
<proteinExistence type="inferred from homology"/>
<organism evidence="10 11">
    <name type="scientific">Candidatus Roizmanbacteria bacterium CG_4_10_14_3_um_filter_33_21</name>
    <dbReference type="NCBI Taxonomy" id="1974830"/>
    <lineage>
        <taxon>Bacteria</taxon>
        <taxon>Candidatus Roizmaniibacteriota</taxon>
    </lineage>
</organism>
<comment type="subcellular location">
    <subcellularLocation>
        <location evidence="1">Cell membrane</location>
        <topology evidence="1">Multi-pass membrane protein</topology>
    </subcellularLocation>
</comment>
<evidence type="ECO:0000256" key="1">
    <source>
        <dbReference type="ARBA" id="ARBA00004651"/>
    </source>
</evidence>
<evidence type="ECO:0000313" key="11">
    <source>
        <dbReference type="Proteomes" id="UP000229708"/>
    </source>
</evidence>
<reference evidence="11" key="1">
    <citation type="submission" date="2017-09" db="EMBL/GenBank/DDBJ databases">
        <title>Depth-based differentiation of microbial function through sediment-hosted aquifers and enrichment of novel symbionts in the deep terrestrial subsurface.</title>
        <authorList>
            <person name="Probst A.J."/>
            <person name="Ladd B."/>
            <person name="Jarett J.K."/>
            <person name="Geller-Mcgrath D.E."/>
            <person name="Sieber C.M.K."/>
            <person name="Emerson J.B."/>
            <person name="Anantharaman K."/>
            <person name="Thomas B.C."/>
            <person name="Malmstrom R."/>
            <person name="Stieglmeier M."/>
            <person name="Klingl A."/>
            <person name="Woyke T."/>
            <person name="Ryan C.M."/>
            <person name="Banfield J.F."/>
        </authorList>
    </citation>
    <scope>NUCLEOTIDE SEQUENCE [LARGE SCALE GENOMIC DNA]</scope>
</reference>
<evidence type="ECO:0000256" key="4">
    <source>
        <dbReference type="ARBA" id="ARBA00022989"/>
    </source>
</evidence>
<keyword evidence="3 7" id="KW-0812">Transmembrane</keyword>
<evidence type="ECO:0000256" key="7">
    <source>
        <dbReference type="SAM" id="Phobius"/>
    </source>
</evidence>
<feature type="transmembrane region" description="Helical" evidence="7">
    <location>
        <begin position="23"/>
        <end position="46"/>
    </location>
</feature>
<feature type="transmembrane region" description="Helical" evidence="7">
    <location>
        <begin position="281"/>
        <end position="306"/>
    </location>
</feature>
<dbReference type="InterPro" id="IPR025857">
    <property type="entry name" value="MacB_PCD"/>
</dbReference>
<evidence type="ECO:0000259" key="9">
    <source>
        <dbReference type="Pfam" id="PF12704"/>
    </source>
</evidence>
<dbReference type="GO" id="GO:0022857">
    <property type="term" value="F:transmembrane transporter activity"/>
    <property type="evidence" value="ECO:0007669"/>
    <property type="project" value="TreeGrafter"/>
</dbReference>
<evidence type="ECO:0000256" key="3">
    <source>
        <dbReference type="ARBA" id="ARBA00022692"/>
    </source>
</evidence>
<dbReference type="EMBL" id="PFJI01000141">
    <property type="protein sequence ID" value="PIX72156.1"/>
    <property type="molecule type" value="Genomic_DNA"/>
</dbReference>
<dbReference type="Pfam" id="PF02687">
    <property type="entry name" value="FtsX"/>
    <property type="match status" value="1"/>
</dbReference>
<keyword evidence="2" id="KW-1003">Cell membrane</keyword>